<comment type="caution">
    <text evidence="1">The sequence shown here is derived from an EMBL/GenBank/DDBJ whole genome shotgun (WGS) entry which is preliminary data.</text>
</comment>
<dbReference type="AlphaFoldDB" id="R5VRN7"/>
<gene>
    <name evidence="1" type="ORF">BN536_01127</name>
</gene>
<name>R5VRN7_9BACT</name>
<sequence>MKTKRHKKGCYSIYLQQPSDYIISIKKNYSDSLKVAILTRFQSGSENIAPTP</sequence>
<organism evidence="1 2">
    <name type="scientific">Phocaeicola plebeius CAG:211</name>
    <dbReference type="NCBI Taxonomy" id="1263052"/>
    <lineage>
        <taxon>Bacteria</taxon>
        <taxon>Pseudomonadati</taxon>
        <taxon>Bacteroidota</taxon>
        <taxon>Bacteroidia</taxon>
        <taxon>Bacteroidales</taxon>
        <taxon>Bacteroidaceae</taxon>
        <taxon>Phocaeicola</taxon>
    </lineage>
</organism>
<evidence type="ECO:0000313" key="2">
    <source>
        <dbReference type="Proteomes" id="UP000018372"/>
    </source>
</evidence>
<reference evidence="1" key="1">
    <citation type="submission" date="2012-11" db="EMBL/GenBank/DDBJ databases">
        <title>Dependencies among metagenomic species, viruses, plasmids and units of genetic variation.</title>
        <authorList>
            <person name="Nielsen H.B."/>
            <person name="Almeida M."/>
            <person name="Juncker A.S."/>
            <person name="Rasmussen S."/>
            <person name="Li J."/>
            <person name="Sunagawa S."/>
            <person name="Plichta D."/>
            <person name="Gautier L."/>
            <person name="Le Chatelier E."/>
            <person name="Peletier E."/>
            <person name="Bonde I."/>
            <person name="Nielsen T."/>
            <person name="Manichanh C."/>
            <person name="Arumugam M."/>
            <person name="Batto J."/>
            <person name="Santos M.B.Q.D."/>
            <person name="Blom N."/>
            <person name="Borruel N."/>
            <person name="Burgdorf K.S."/>
            <person name="Boumezbeur F."/>
            <person name="Casellas F."/>
            <person name="Dore J."/>
            <person name="Guarner F."/>
            <person name="Hansen T."/>
            <person name="Hildebrand F."/>
            <person name="Kaas R.S."/>
            <person name="Kennedy S."/>
            <person name="Kristiansen K."/>
            <person name="Kultima J.R."/>
            <person name="Leonard P."/>
            <person name="Levenez F."/>
            <person name="Lund O."/>
            <person name="Moumen B."/>
            <person name="Le Paslier D."/>
            <person name="Pons N."/>
            <person name="Pedersen O."/>
            <person name="Prifti E."/>
            <person name="Qin J."/>
            <person name="Raes J."/>
            <person name="Tap J."/>
            <person name="Tims S."/>
            <person name="Ussery D.W."/>
            <person name="Yamada T."/>
            <person name="MetaHit consortium"/>
            <person name="Renault P."/>
            <person name="Sicheritz-Ponten T."/>
            <person name="Bork P."/>
            <person name="Wang J."/>
            <person name="Brunak S."/>
            <person name="Ehrlich S.D."/>
        </authorList>
    </citation>
    <scope>NUCLEOTIDE SEQUENCE [LARGE SCALE GENOMIC DNA]</scope>
</reference>
<proteinExistence type="predicted"/>
<dbReference type="EMBL" id="CBAT010000021">
    <property type="protein sequence ID" value="CCZ86201.1"/>
    <property type="molecule type" value="Genomic_DNA"/>
</dbReference>
<evidence type="ECO:0000313" key="1">
    <source>
        <dbReference type="EMBL" id="CCZ86201.1"/>
    </source>
</evidence>
<dbReference type="Proteomes" id="UP000018372">
    <property type="component" value="Unassembled WGS sequence"/>
</dbReference>
<accession>R5VRN7</accession>
<protein>
    <submittedName>
        <fullName evidence="1">Uncharacterized protein</fullName>
    </submittedName>
</protein>